<reference evidence="4 5" key="1">
    <citation type="journal article" date="2013" name="Front. Plant Sci.">
        <title>The Reference Genome of the Halophytic Plant Eutrema salsugineum.</title>
        <authorList>
            <person name="Yang R."/>
            <person name="Jarvis D.E."/>
            <person name="Chen H."/>
            <person name="Beilstein M.A."/>
            <person name="Grimwood J."/>
            <person name="Jenkins J."/>
            <person name="Shu S."/>
            <person name="Prochnik S."/>
            <person name="Xin M."/>
            <person name="Ma C."/>
            <person name="Schmutz J."/>
            <person name="Wing R.A."/>
            <person name="Mitchell-Olds T."/>
            <person name="Schumaker K.S."/>
            <person name="Wang X."/>
        </authorList>
    </citation>
    <scope>NUCLEOTIDE SEQUENCE [LARGE SCALE GENOMIC DNA]</scope>
</reference>
<dbReference type="PANTHER" id="PTHR47926">
    <property type="entry name" value="PENTATRICOPEPTIDE REPEAT-CONTAINING PROTEIN"/>
    <property type="match status" value="1"/>
</dbReference>
<dbReference type="Gene3D" id="1.25.40.10">
    <property type="entry name" value="Tetratricopeptide repeat domain"/>
    <property type="match status" value="3"/>
</dbReference>
<keyword evidence="5" id="KW-1185">Reference proteome</keyword>
<evidence type="ECO:0008006" key="6">
    <source>
        <dbReference type="Google" id="ProtNLM"/>
    </source>
</evidence>
<dbReference type="AlphaFoldDB" id="V4KF09"/>
<dbReference type="PANTHER" id="PTHR47926:SF510">
    <property type="entry name" value="PENTATRICOPEPTIDE REPEAT-CONTAINING PROTEIN"/>
    <property type="match status" value="1"/>
</dbReference>
<dbReference type="Pfam" id="PF01535">
    <property type="entry name" value="PPR"/>
    <property type="match status" value="3"/>
</dbReference>
<sequence length="500" mass="55622">MGLLPAVGFPSPAIPQRLPFVTRENQANPKIQKLNQSTSETTVSWTSRITLLSRNGRLADAAKEFSDMRLAGVEPNHITFIALLSGCGDFPSGSEALGDLLHGYACKLGLDRNHVMVGTAILGMYSKRGRFRKARLVFDYMEDKNSVTWNTMIDGYMRNGQVYDAVKMFDEMPDRDLISWTAMMNGFVKKGFHEEALAWFREMQISGVEPDYVAIIAALAACTNLGALSFGLWVHRYVMSHDFKNNVRVSNSLIDLYCRCGCVEFARQVFDKMEKRTVVSWNSVIVGFAANGNADESLVYFRKMQEEGFKPDAVTFTGALTACSHVGLVEEGLRYFQTMKRDYRISPRIEHYGCLVDLYSRAGRLEDALKVVQSMPMKPNEVVIGSLLAACRTNGNNAELAERMMKHLSELNVKSHSNYVILSNMYAADGKWEGASKMRGEMKGLGLKKQPGFSSIEIDDCKHVFMAGDSAHVETASIREVLKLLQGCVVETPAGDLLDG</sequence>
<keyword evidence="3" id="KW-1133">Transmembrane helix</keyword>
<feature type="repeat" description="PPR" evidence="2">
    <location>
        <begin position="176"/>
        <end position="210"/>
    </location>
</feature>
<evidence type="ECO:0000313" key="4">
    <source>
        <dbReference type="EMBL" id="ESQ36345.1"/>
    </source>
</evidence>
<dbReference type="FunFam" id="1.25.40.10:FF:000184">
    <property type="entry name" value="Pentatricopeptide repeat-containing protein, chloroplastic"/>
    <property type="match status" value="1"/>
</dbReference>
<gene>
    <name evidence="4" type="ORF">EUTSA_v10009524mg</name>
</gene>
<feature type="repeat" description="PPR" evidence="2">
    <location>
        <begin position="277"/>
        <end position="311"/>
    </location>
</feature>
<feature type="transmembrane region" description="Helical" evidence="3">
    <location>
        <begin position="212"/>
        <end position="234"/>
    </location>
</feature>
<dbReference type="KEGG" id="eus:EUTSA_v10009524mg"/>
<dbReference type="GO" id="GO:0003723">
    <property type="term" value="F:RNA binding"/>
    <property type="evidence" value="ECO:0007669"/>
    <property type="project" value="InterPro"/>
</dbReference>
<feature type="repeat" description="PPR" evidence="2">
    <location>
        <begin position="145"/>
        <end position="175"/>
    </location>
</feature>
<proteinExistence type="predicted"/>
<keyword evidence="3" id="KW-0812">Transmembrane</keyword>
<evidence type="ECO:0000256" key="2">
    <source>
        <dbReference type="PROSITE-ProRule" id="PRU00708"/>
    </source>
</evidence>
<dbReference type="GO" id="GO:0009507">
    <property type="term" value="C:chloroplast"/>
    <property type="evidence" value="ECO:0007669"/>
    <property type="project" value="EnsemblPlants"/>
</dbReference>
<dbReference type="Pfam" id="PF20431">
    <property type="entry name" value="E_motif"/>
    <property type="match status" value="1"/>
</dbReference>
<accession>V4KF09</accession>
<dbReference type="NCBIfam" id="TIGR00756">
    <property type="entry name" value="PPR"/>
    <property type="match status" value="5"/>
</dbReference>
<dbReference type="Proteomes" id="UP000030689">
    <property type="component" value="Unassembled WGS sequence"/>
</dbReference>
<dbReference type="InterPro" id="IPR046960">
    <property type="entry name" value="PPR_At4g14850-like_plant"/>
</dbReference>
<protein>
    <recommendedName>
        <fullName evidence="6">Pentacotripeptide-repeat region of PRORP domain-containing protein</fullName>
    </recommendedName>
</protein>
<dbReference type="OrthoDB" id="185373at2759"/>
<feature type="repeat" description="PPR" evidence="2">
    <location>
        <begin position="246"/>
        <end position="276"/>
    </location>
</feature>
<organism evidence="4 5">
    <name type="scientific">Eutrema salsugineum</name>
    <name type="common">Saltwater cress</name>
    <name type="synonym">Sisymbrium salsugineum</name>
    <dbReference type="NCBI Taxonomy" id="72664"/>
    <lineage>
        <taxon>Eukaryota</taxon>
        <taxon>Viridiplantae</taxon>
        <taxon>Streptophyta</taxon>
        <taxon>Embryophyta</taxon>
        <taxon>Tracheophyta</taxon>
        <taxon>Spermatophyta</taxon>
        <taxon>Magnoliopsida</taxon>
        <taxon>eudicotyledons</taxon>
        <taxon>Gunneridae</taxon>
        <taxon>Pentapetalae</taxon>
        <taxon>rosids</taxon>
        <taxon>malvids</taxon>
        <taxon>Brassicales</taxon>
        <taxon>Brassicaceae</taxon>
        <taxon>Eutremeae</taxon>
        <taxon>Eutrema</taxon>
    </lineage>
</organism>
<dbReference type="Pfam" id="PF13041">
    <property type="entry name" value="PPR_2"/>
    <property type="match status" value="3"/>
</dbReference>
<dbReference type="PROSITE" id="PS51375">
    <property type="entry name" value="PPR"/>
    <property type="match status" value="5"/>
</dbReference>
<dbReference type="OMA" id="VDGYMRN"/>
<name>V4KF09_EUTSA</name>
<dbReference type="InterPro" id="IPR002885">
    <property type="entry name" value="PPR_rpt"/>
</dbReference>
<dbReference type="FunFam" id="1.25.40.10:FF:000348">
    <property type="entry name" value="Pentatricopeptide repeat-containing protein chloroplastic"/>
    <property type="match status" value="1"/>
</dbReference>
<evidence type="ECO:0000256" key="1">
    <source>
        <dbReference type="ARBA" id="ARBA00022737"/>
    </source>
</evidence>
<evidence type="ECO:0000313" key="5">
    <source>
        <dbReference type="Proteomes" id="UP000030689"/>
    </source>
</evidence>
<dbReference type="eggNOG" id="KOG4197">
    <property type="taxonomic scope" value="Eukaryota"/>
</dbReference>
<keyword evidence="3" id="KW-0472">Membrane</keyword>
<dbReference type="InterPro" id="IPR046848">
    <property type="entry name" value="E_motif"/>
</dbReference>
<evidence type="ECO:0000256" key="3">
    <source>
        <dbReference type="SAM" id="Phobius"/>
    </source>
</evidence>
<dbReference type="EMBL" id="KI517683">
    <property type="protein sequence ID" value="ESQ36345.1"/>
    <property type="molecule type" value="Genomic_DNA"/>
</dbReference>
<dbReference type="Gramene" id="ESQ36345">
    <property type="protein sequence ID" value="ESQ36345"/>
    <property type="gene ID" value="EUTSA_v10009524mg"/>
</dbReference>
<feature type="repeat" description="PPR" evidence="2">
    <location>
        <begin position="41"/>
        <end position="75"/>
    </location>
</feature>
<dbReference type="STRING" id="72664.V4KF09"/>
<keyword evidence="1" id="KW-0677">Repeat</keyword>
<dbReference type="InterPro" id="IPR011990">
    <property type="entry name" value="TPR-like_helical_dom_sf"/>
</dbReference>
<dbReference type="GO" id="GO:0009451">
    <property type="term" value="P:RNA modification"/>
    <property type="evidence" value="ECO:0007669"/>
    <property type="project" value="EnsemblPlants"/>
</dbReference>